<proteinExistence type="predicted"/>
<reference evidence="1 2" key="1">
    <citation type="journal article" date="2018" name="Mol. Biol. Evol.">
        <title>Broad Genomic Sampling Reveals a Smut Pathogenic Ancestry of the Fungal Clade Ustilaginomycotina.</title>
        <authorList>
            <person name="Kijpornyongpan T."/>
            <person name="Mondo S.J."/>
            <person name="Barry K."/>
            <person name="Sandor L."/>
            <person name="Lee J."/>
            <person name="Lipzen A."/>
            <person name="Pangilinan J."/>
            <person name="LaButti K."/>
            <person name="Hainaut M."/>
            <person name="Henrissat B."/>
            <person name="Grigoriev I.V."/>
            <person name="Spatafora J.W."/>
            <person name="Aime M.C."/>
        </authorList>
    </citation>
    <scope>NUCLEOTIDE SEQUENCE [LARGE SCALE GENOMIC DNA]</scope>
    <source>
        <strain evidence="1 2">SA 807</strain>
    </source>
</reference>
<dbReference type="Proteomes" id="UP000245626">
    <property type="component" value="Unassembled WGS sequence"/>
</dbReference>
<evidence type="ECO:0000313" key="2">
    <source>
        <dbReference type="Proteomes" id="UP000245626"/>
    </source>
</evidence>
<organism evidence="1 2">
    <name type="scientific">Violaceomyces palustris</name>
    <dbReference type="NCBI Taxonomy" id="1673888"/>
    <lineage>
        <taxon>Eukaryota</taxon>
        <taxon>Fungi</taxon>
        <taxon>Dikarya</taxon>
        <taxon>Basidiomycota</taxon>
        <taxon>Ustilaginomycotina</taxon>
        <taxon>Ustilaginomycetes</taxon>
        <taxon>Violaceomycetales</taxon>
        <taxon>Violaceomycetaceae</taxon>
        <taxon>Violaceomyces</taxon>
    </lineage>
</organism>
<dbReference type="EMBL" id="KZ820584">
    <property type="protein sequence ID" value="PWN47020.1"/>
    <property type="molecule type" value="Genomic_DNA"/>
</dbReference>
<name>A0ACD0NMG4_9BASI</name>
<protein>
    <submittedName>
        <fullName evidence="1">Uncharacterized protein</fullName>
    </submittedName>
</protein>
<accession>A0ACD0NMG4</accession>
<evidence type="ECO:0000313" key="1">
    <source>
        <dbReference type="EMBL" id="PWN47020.1"/>
    </source>
</evidence>
<keyword evidence="2" id="KW-1185">Reference proteome</keyword>
<sequence>MPRFQVTAPKCARCNTSVYQAEQVIGPSSKPYHKNCLACVVCNKRLDSTLLVEHDAQPFCKNCHREHLGTGKGGFSVAVPLKPSPAVRSPVSSPATLSPSRQRSSTALRGGAEGLHGGANLEAAAAPSTTMTAPSSSSSSSYSTPTRSIKQLQDSYRHALEEEQVPVIRVRARQGGGDAAPPIPSANYYPDRPDRPYQRDYGQSWATERPAFNEPDALREAIPPRGLSPPISRLAESVGDMDLLREPLTPRRRSGEDRTATEVVEDVETPRRMSKEGNRSQGGGGGGGEGGEERLPRETIKTQRISAAEFMRSTPPSSPSSSAAASHRASNHHLTKPSSVAGGDTIGTIKIGAGGLPAPRRPDPSTLTGASSAFKVVAPPRTTTTTHNPTGVALASPLASPKRDGIGSPSNNGTTNRGGGIERLGLGSSIAEAGGGTPLCARCEKAVCE</sequence>
<gene>
    <name evidence="1" type="ORF">IE53DRAFT_277248</name>
</gene>